<feature type="compositionally biased region" description="Low complexity" evidence="9">
    <location>
        <begin position="198"/>
        <end position="211"/>
    </location>
</feature>
<evidence type="ECO:0000256" key="5">
    <source>
        <dbReference type="ARBA" id="ARBA00022777"/>
    </source>
</evidence>
<evidence type="ECO:0000256" key="6">
    <source>
        <dbReference type="ARBA" id="ARBA00022840"/>
    </source>
</evidence>
<dbReference type="GO" id="GO:0005524">
    <property type="term" value="F:ATP binding"/>
    <property type="evidence" value="ECO:0007669"/>
    <property type="project" value="UniProtKB-KW"/>
</dbReference>
<dbReference type="PROSITE" id="PS00108">
    <property type="entry name" value="PROTEIN_KINASE_ST"/>
    <property type="match status" value="1"/>
</dbReference>
<dbReference type="PROSITE" id="PS50011">
    <property type="entry name" value="PROTEIN_KINASE_DOM"/>
    <property type="match status" value="1"/>
</dbReference>
<dbReference type="FunFam" id="3.30.200.20:FF:000035">
    <property type="entry name" value="Serine/threonine protein kinase Stk1"/>
    <property type="match status" value="1"/>
</dbReference>
<dbReference type="Gene3D" id="3.30.200.20">
    <property type="entry name" value="Phosphorylase Kinase, domain 1"/>
    <property type="match status" value="1"/>
</dbReference>
<evidence type="ECO:0000256" key="2">
    <source>
        <dbReference type="ARBA" id="ARBA00022527"/>
    </source>
</evidence>
<reference evidence="11" key="1">
    <citation type="journal article" date="2014" name="Int. J. Syst. Evol. Microbiol.">
        <title>Complete genome sequence of Corynebacterium casei LMG S-19264T (=DSM 44701T), isolated from a smear-ripened cheese.</title>
        <authorList>
            <consortium name="US DOE Joint Genome Institute (JGI-PGF)"/>
            <person name="Walter F."/>
            <person name="Albersmeier A."/>
            <person name="Kalinowski J."/>
            <person name="Ruckert C."/>
        </authorList>
    </citation>
    <scope>NUCLEOTIDE SEQUENCE</scope>
    <source>
        <strain evidence="11">NBRC 112290</strain>
    </source>
</reference>
<evidence type="ECO:0000256" key="1">
    <source>
        <dbReference type="ARBA" id="ARBA00012513"/>
    </source>
</evidence>
<dbReference type="Gene3D" id="1.10.510.10">
    <property type="entry name" value="Transferase(Phosphotransferase) domain 1"/>
    <property type="match status" value="1"/>
</dbReference>
<dbReference type="InterPro" id="IPR000719">
    <property type="entry name" value="Prot_kinase_dom"/>
</dbReference>
<keyword evidence="12" id="KW-1185">Reference proteome</keyword>
<evidence type="ECO:0000256" key="9">
    <source>
        <dbReference type="SAM" id="MobiDB-lite"/>
    </source>
</evidence>
<dbReference type="InterPro" id="IPR011009">
    <property type="entry name" value="Kinase-like_dom_sf"/>
</dbReference>
<proteinExistence type="predicted"/>
<keyword evidence="3" id="KW-0808">Transferase</keyword>
<dbReference type="SMART" id="SM00220">
    <property type="entry name" value="S_TKc"/>
    <property type="match status" value="1"/>
</dbReference>
<dbReference type="PANTHER" id="PTHR43289">
    <property type="entry name" value="MITOGEN-ACTIVATED PROTEIN KINASE KINASE KINASE 20-RELATED"/>
    <property type="match status" value="1"/>
</dbReference>
<keyword evidence="4" id="KW-0547">Nucleotide-binding</keyword>
<sequence>MSAVTSDPLVGRTVDGRYDVLRRIARGGMATVYLASDRRLDRHVALKVVHPHLADGADVVARFRREARAAARLAHPGIVAVLDQGVDGETNYLTMEFVAGHTLRAEIAGHGSLRLGRSLEITIAVLDALAAAHRAGLVHRDVKPENVLLALDGRIKVADFGLARAVSEATVATTGTLLGTVAYLSPRSSARARRRRPPTSTRSASCSTRCSRAYRPSPGPRRSRSRTGTCTRTCHRRRTSCRGCRWRSTSWWRP</sequence>
<evidence type="ECO:0000259" key="10">
    <source>
        <dbReference type="PROSITE" id="PS50011"/>
    </source>
</evidence>
<evidence type="ECO:0000256" key="4">
    <source>
        <dbReference type="ARBA" id="ARBA00022741"/>
    </source>
</evidence>
<keyword evidence="2" id="KW-0723">Serine/threonine-protein kinase</keyword>
<reference evidence="11" key="2">
    <citation type="submission" date="2023-02" db="EMBL/GenBank/DDBJ databases">
        <authorList>
            <person name="Sun Q."/>
            <person name="Mori K."/>
        </authorList>
    </citation>
    <scope>NUCLEOTIDE SEQUENCE</scope>
    <source>
        <strain evidence="11">NBRC 112290</strain>
    </source>
</reference>
<evidence type="ECO:0000256" key="3">
    <source>
        <dbReference type="ARBA" id="ARBA00022679"/>
    </source>
</evidence>
<dbReference type="AlphaFoldDB" id="A0AA37XE13"/>
<comment type="catalytic activity">
    <reaction evidence="8">
        <text>L-seryl-[protein] + ATP = O-phospho-L-seryl-[protein] + ADP + H(+)</text>
        <dbReference type="Rhea" id="RHEA:17989"/>
        <dbReference type="Rhea" id="RHEA-COMP:9863"/>
        <dbReference type="Rhea" id="RHEA-COMP:11604"/>
        <dbReference type="ChEBI" id="CHEBI:15378"/>
        <dbReference type="ChEBI" id="CHEBI:29999"/>
        <dbReference type="ChEBI" id="CHEBI:30616"/>
        <dbReference type="ChEBI" id="CHEBI:83421"/>
        <dbReference type="ChEBI" id="CHEBI:456216"/>
        <dbReference type="EC" id="2.7.11.1"/>
    </reaction>
</comment>
<keyword evidence="6" id="KW-0067">ATP-binding</keyword>
<dbReference type="CDD" id="cd14014">
    <property type="entry name" value="STKc_PknB_like"/>
    <property type="match status" value="1"/>
</dbReference>
<protein>
    <recommendedName>
        <fullName evidence="1">non-specific serine/threonine protein kinase</fullName>
        <ecNumber evidence="1">2.7.11.1</ecNumber>
    </recommendedName>
</protein>
<comment type="catalytic activity">
    <reaction evidence="7">
        <text>L-threonyl-[protein] + ATP = O-phospho-L-threonyl-[protein] + ADP + H(+)</text>
        <dbReference type="Rhea" id="RHEA:46608"/>
        <dbReference type="Rhea" id="RHEA-COMP:11060"/>
        <dbReference type="Rhea" id="RHEA-COMP:11605"/>
        <dbReference type="ChEBI" id="CHEBI:15378"/>
        <dbReference type="ChEBI" id="CHEBI:30013"/>
        <dbReference type="ChEBI" id="CHEBI:30616"/>
        <dbReference type="ChEBI" id="CHEBI:61977"/>
        <dbReference type="ChEBI" id="CHEBI:456216"/>
        <dbReference type="EC" id="2.7.11.1"/>
    </reaction>
</comment>
<dbReference type="InterPro" id="IPR008271">
    <property type="entry name" value="Ser/Thr_kinase_AS"/>
</dbReference>
<keyword evidence="5" id="KW-0418">Kinase</keyword>
<dbReference type="SUPFAM" id="SSF56112">
    <property type="entry name" value="Protein kinase-like (PK-like)"/>
    <property type="match status" value="1"/>
</dbReference>
<dbReference type="EC" id="2.7.11.1" evidence="1"/>
<dbReference type="PANTHER" id="PTHR43289:SF34">
    <property type="entry name" value="SERINE_THREONINE-PROTEIN KINASE YBDM-RELATED"/>
    <property type="match status" value="1"/>
</dbReference>
<evidence type="ECO:0000313" key="11">
    <source>
        <dbReference type="EMBL" id="GMA31472.1"/>
    </source>
</evidence>
<dbReference type="Proteomes" id="UP001157161">
    <property type="component" value="Unassembled WGS sequence"/>
</dbReference>
<gene>
    <name evidence="11" type="ORF">GCM10025875_14640</name>
</gene>
<dbReference type="Pfam" id="PF00069">
    <property type="entry name" value="Pkinase"/>
    <property type="match status" value="1"/>
</dbReference>
<dbReference type="GO" id="GO:0004674">
    <property type="term" value="F:protein serine/threonine kinase activity"/>
    <property type="evidence" value="ECO:0007669"/>
    <property type="project" value="UniProtKB-KW"/>
</dbReference>
<evidence type="ECO:0000256" key="7">
    <source>
        <dbReference type="ARBA" id="ARBA00047899"/>
    </source>
</evidence>
<feature type="domain" description="Protein kinase" evidence="10">
    <location>
        <begin position="18"/>
        <end position="254"/>
    </location>
</feature>
<dbReference type="EMBL" id="BSUM01000001">
    <property type="protein sequence ID" value="GMA31472.1"/>
    <property type="molecule type" value="Genomic_DNA"/>
</dbReference>
<evidence type="ECO:0000313" key="12">
    <source>
        <dbReference type="Proteomes" id="UP001157161"/>
    </source>
</evidence>
<evidence type="ECO:0000256" key="8">
    <source>
        <dbReference type="ARBA" id="ARBA00048679"/>
    </source>
</evidence>
<feature type="region of interest" description="Disordered" evidence="9">
    <location>
        <begin position="188"/>
        <end position="230"/>
    </location>
</feature>
<comment type="caution">
    <text evidence="11">The sequence shown here is derived from an EMBL/GenBank/DDBJ whole genome shotgun (WGS) entry which is preliminary data.</text>
</comment>
<name>A0AA37XE13_9MICO</name>
<organism evidence="11 12">
    <name type="scientific">Litorihabitans aurantiacus</name>
    <dbReference type="NCBI Taxonomy" id="1930061"/>
    <lineage>
        <taxon>Bacteria</taxon>
        <taxon>Bacillati</taxon>
        <taxon>Actinomycetota</taxon>
        <taxon>Actinomycetes</taxon>
        <taxon>Micrococcales</taxon>
        <taxon>Beutenbergiaceae</taxon>
        <taxon>Litorihabitans</taxon>
    </lineage>
</organism>
<accession>A0AA37XE13</accession>